<dbReference type="Pfam" id="PF10117">
    <property type="entry name" value="McrBC"/>
    <property type="match status" value="1"/>
</dbReference>
<reference evidence="2 3" key="1">
    <citation type="submission" date="2020-08" db="EMBL/GenBank/DDBJ databases">
        <title>Sequencing the genomes of 1000 actinobacteria strains.</title>
        <authorList>
            <person name="Klenk H.-P."/>
        </authorList>
    </citation>
    <scope>NUCLEOTIDE SEQUENCE [LARGE SCALE GENOMIC DNA]</scope>
    <source>
        <strain evidence="2 3">DSM 44598</strain>
    </source>
</reference>
<sequence>MPAGVINPRRIDLAETGPGASLVLTPPQVATLTRAAHLVRVEPGGAPGRWRLSARQRVGAVRLGSGEGAVELRIRPKVAVDRLMYLLGFGSGPRPWQAEALPAEVSHDLVPAFAEVFAQVASRVLGAGVLHGYREREDELNVVRGRIRVREQMRRGFGAPIPLAVAYDDFTPDVPENRILLAAIRALIALPGVQRRTARNLHHQAARLGAVAELRPGPLPAWTRNRLNERYAPALRLAETVLGGSGAEHGSGDRDRDGNGDGAPGAEARELPGLMVDMARVFEDFLSVALGSGLAAHGLRCSTQEAHHRLDEAGRVRIRPDLVVRDRDGIRCVVDAKYKDLKGGLPSTTDLYQMVSYCTALGAERAHLVYAGGAGQAGQADTHSVLGAPISVHVHVLDPSGSVADLENRFRALADAVAG</sequence>
<comment type="caution">
    <text evidence="2">The sequence shown here is derived from an EMBL/GenBank/DDBJ whole genome shotgun (WGS) entry which is preliminary data.</text>
</comment>
<dbReference type="Proteomes" id="UP000579647">
    <property type="component" value="Unassembled WGS sequence"/>
</dbReference>
<feature type="region of interest" description="Disordered" evidence="1">
    <location>
        <begin position="243"/>
        <end position="268"/>
    </location>
</feature>
<dbReference type="InterPro" id="IPR019292">
    <property type="entry name" value="McrC"/>
</dbReference>
<dbReference type="EMBL" id="JACHDO010000001">
    <property type="protein sequence ID" value="MBB5489646.1"/>
    <property type="molecule type" value="Genomic_DNA"/>
</dbReference>
<gene>
    <name evidence="2" type="ORF">HNR07_000783</name>
</gene>
<evidence type="ECO:0000313" key="2">
    <source>
        <dbReference type="EMBL" id="MBB5489646.1"/>
    </source>
</evidence>
<accession>A0A840WE80</accession>
<keyword evidence="3" id="KW-1185">Reference proteome</keyword>
<evidence type="ECO:0000313" key="3">
    <source>
        <dbReference type="Proteomes" id="UP000579647"/>
    </source>
</evidence>
<dbReference type="RefSeq" id="WP_184362016.1">
    <property type="nucleotide sequence ID" value="NZ_BAAAKM010000100.1"/>
</dbReference>
<name>A0A840WE80_9ACTN</name>
<evidence type="ECO:0000256" key="1">
    <source>
        <dbReference type="SAM" id="MobiDB-lite"/>
    </source>
</evidence>
<organism evidence="2 3">
    <name type="scientific">Nocardiopsis metallicus</name>
    <dbReference type="NCBI Taxonomy" id="179819"/>
    <lineage>
        <taxon>Bacteria</taxon>
        <taxon>Bacillati</taxon>
        <taxon>Actinomycetota</taxon>
        <taxon>Actinomycetes</taxon>
        <taxon>Streptosporangiales</taxon>
        <taxon>Nocardiopsidaceae</taxon>
        <taxon>Nocardiopsis</taxon>
    </lineage>
</organism>
<dbReference type="PANTHER" id="PTHR38733">
    <property type="entry name" value="PROTEIN MCRC"/>
    <property type="match status" value="1"/>
</dbReference>
<dbReference type="PANTHER" id="PTHR38733:SF1">
    <property type="entry name" value="TYPE IV METHYL-DIRECTED RESTRICTION ENZYME ECOKMCRBC"/>
    <property type="match status" value="1"/>
</dbReference>
<dbReference type="AlphaFoldDB" id="A0A840WE80"/>
<proteinExistence type="predicted"/>
<feature type="compositionally biased region" description="Basic and acidic residues" evidence="1">
    <location>
        <begin position="250"/>
        <end position="259"/>
    </location>
</feature>
<protein>
    <submittedName>
        <fullName evidence="2">5-methylcytosine-specific restriction enzyme subunit McrC</fullName>
    </submittedName>
</protein>